<protein>
    <recommendedName>
        <fullName evidence="2">DUF6534 domain-containing protein</fullName>
    </recommendedName>
</protein>
<evidence type="ECO:0000256" key="1">
    <source>
        <dbReference type="SAM" id="Phobius"/>
    </source>
</evidence>
<dbReference type="RefSeq" id="XP_060329602.1">
    <property type="nucleotide sequence ID" value="XM_060473437.1"/>
</dbReference>
<keyword evidence="1" id="KW-0812">Transmembrane</keyword>
<keyword evidence="1" id="KW-0472">Membrane</keyword>
<evidence type="ECO:0000259" key="2">
    <source>
        <dbReference type="Pfam" id="PF20152"/>
    </source>
</evidence>
<dbReference type="PANTHER" id="PTHR40465">
    <property type="entry name" value="CHROMOSOME 1, WHOLE GENOME SHOTGUN SEQUENCE"/>
    <property type="match status" value="1"/>
</dbReference>
<feature type="domain" description="DUF6534" evidence="2">
    <location>
        <begin position="3"/>
        <end position="91"/>
    </location>
</feature>
<comment type="caution">
    <text evidence="3">The sequence shown here is derived from an EMBL/GenBank/DDBJ whole genome shotgun (WGS) entry which is preliminary data.</text>
</comment>
<dbReference type="Pfam" id="PF20152">
    <property type="entry name" value="DUF6534"/>
    <property type="match status" value="1"/>
</dbReference>
<dbReference type="GeneID" id="85356985"/>
<feature type="transmembrane region" description="Helical" evidence="1">
    <location>
        <begin position="65"/>
        <end position="86"/>
    </location>
</feature>
<dbReference type="AlphaFoldDB" id="A0AA39KA97"/>
<gene>
    <name evidence="3" type="ORF">EV420DRAFT_1549994</name>
</gene>
<evidence type="ECO:0000313" key="3">
    <source>
        <dbReference type="EMBL" id="KAK0457287.1"/>
    </source>
</evidence>
<organism evidence="3 4">
    <name type="scientific">Armillaria tabescens</name>
    <name type="common">Ringless honey mushroom</name>
    <name type="synonym">Agaricus tabescens</name>
    <dbReference type="NCBI Taxonomy" id="1929756"/>
    <lineage>
        <taxon>Eukaryota</taxon>
        <taxon>Fungi</taxon>
        <taxon>Dikarya</taxon>
        <taxon>Basidiomycota</taxon>
        <taxon>Agaricomycotina</taxon>
        <taxon>Agaricomycetes</taxon>
        <taxon>Agaricomycetidae</taxon>
        <taxon>Agaricales</taxon>
        <taxon>Marasmiineae</taxon>
        <taxon>Physalacriaceae</taxon>
        <taxon>Desarmillaria</taxon>
    </lineage>
</organism>
<proteinExistence type="predicted"/>
<keyword evidence="4" id="KW-1185">Reference proteome</keyword>
<keyword evidence="1" id="KW-1133">Transmembrane helix</keyword>
<sequence length="165" mass="18021">MVGADFTISGAMCYYLHKGKSMTSMSSTTKTIMKLMRVVVISGLLTSACSLLALVTYVIWPDTLIFISICAFILPKLYINSLLAMLNSRKSSMWSVGKERQVDQKIIRFAPHDAESEVTDSRQTNITIPGLSVTGADTNISIPLPVTTTDSERSHSSSMGDMIFA</sequence>
<feature type="transmembrane region" description="Helical" evidence="1">
    <location>
        <begin position="35"/>
        <end position="59"/>
    </location>
</feature>
<evidence type="ECO:0000313" key="4">
    <source>
        <dbReference type="Proteomes" id="UP001175211"/>
    </source>
</evidence>
<reference evidence="3" key="1">
    <citation type="submission" date="2023-06" db="EMBL/GenBank/DDBJ databases">
        <authorList>
            <consortium name="Lawrence Berkeley National Laboratory"/>
            <person name="Ahrendt S."/>
            <person name="Sahu N."/>
            <person name="Indic B."/>
            <person name="Wong-Bajracharya J."/>
            <person name="Merenyi Z."/>
            <person name="Ke H.-M."/>
            <person name="Monk M."/>
            <person name="Kocsube S."/>
            <person name="Drula E."/>
            <person name="Lipzen A."/>
            <person name="Balint B."/>
            <person name="Henrissat B."/>
            <person name="Andreopoulos B."/>
            <person name="Martin F.M."/>
            <person name="Harder C.B."/>
            <person name="Rigling D."/>
            <person name="Ford K.L."/>
            <person name="Foster G.D."/>
            <person name="Pangilinan J."/>
            <person name="Papanicolaou A."/>
            <person name="Barry K."/>
            <person name="LaButti K."/>
            <person name="Viragh M."/>
            <person name="Koriabine M."/>
            <person name="Yan M."/>
            <person name="Riley R."/>
            <person name="Champramary S."/>
            <person name="Plett K.L."/>
            <person name="Tsai I.J."/>
            <person name="Slot J."/>
            <person name="Sipos G."/>
            <person name="Plett J."/>
            <person name="Nagy L.G."/>
            <person name="Grigoriev I.V."/>
        </authorList>
    </citation>
    <scope>NUCLEOTIDE SEQUENCE</scope>
    <source>
        <strain evidence="3">CCBAS 213</strain>
    </source>
</reference>
<dbReference type="PANTHER" id="PTHR40465:SF1">
    <property type="entry name" value="DUF6534 DOMAIN-CONTAINING PROTEIN"/>
    <property type="match status" value="1"/>
</dbReference>
<accession>A0AA39KA97</accession>
<dbReference type="InterPro" id="IPR045339">
    <property type="entry name" value="DUF6534"/>
</dbReference>
<dbReference type="Proteomes" id="UP001175211">
    <property type="component" value="Unassembled WGS sequence"/>
</dbReference>
<dbReference type="EMBL" id="JAUEPS010000022">
    <property type="protein sequence ID" value="KAK0457287.1"/>
    <property type="molecule type" value="Genomic_DNA"/>
</dbReference>
<name>A0AA39KA97_ARMTA</name>